<dbReference type="EMBL" id="JACOPO010000001">
    <property type="protein sequence ID" value="MBC5721627.1"/>
    <property type="molecule type" value="Genomic_DNA"/>
</dbReference>
<dbReference type="InterPro" id="IPR013324">
    <property type="entry name" value="RNA_pol_sigma_r3/r4-like"/>
</dbReference>
<dbReference type="PANTHER" id="PTHR43133:SF46">
    <property type="entry name" value="RNA POLYMERASE SIGMA-70 FACTOR ECF SUBFAMILY"/>
    <property type="match status" value="1"/>
</dbReference>
<dbReference type="AlphaFoldDB" id="A0A8J6M7J7"/>
<dbReference type="GO" id="GO:0006352">
    <property type="term" value="P:DNA-templated transcription initiation"/>
    <property type="evidence" value="ECO:0007669"/>
    <property type="project" value="InterPro"/>
</dbReference>
<dbReference type="Pfam" id="PF08281">
    <property type="entry name" value="Sigma70_r4_2"/>
    <property type="match status" value="1"/>
</dbReference>
<dbReference type="PANTHER" id="PTHR43133">
    <property type="entry name" value="RNA POLYMERASE ECF-TYPE SIGMA FACTO"/>
    <property type="match status" value="1"/>
</dbReference>
<dbReference type="InterPro" id="IPR013249">
    <property type="entry name" value="RNA_pol_sigma70_r4_t2"/>
</dbReference>
<keyword evidence="2" id="KW-0805">Transcription regulation</keyword>
<evidence type="ECO:0000256" key="2">
    <source>
        <dbReference type="ARBA" id="ARBA00023015"/>
    </source>
</evidence>
<dbReference type="NCBIfam" id="TIGR02937">
    <property type="entry name" value="sigma70-ECF"/>
    <property type="match status" value="1"/>
</dbReference>
<organism evidence="7 8">
    <name type="scientific">Flintibacter hominis</name>
    <dbReference type="NCBI Taxonomy" id="2763048"/>
    <lineage>
        <taxon>Bacteria</taxon>
        <taxon>Bacillati</taxon>
        <taxon>Bacillota</taxon>
        <taxon>Clostridia</taxon>
        <taxon>Eubacteriales</taxon>
        <taxon>Flintibacter</taxon>
    </lineage>
</organism>
<sequence length="178" mass="20898">MGHRDASSQEAFFNCLYEERFSKMKRYALILLSNPELAEEVVQDAFLELYLHIDEVMAHEKPEFWLQKAVKYKSLHKLRERARDLKQYVSLDSDAIPPISAPDEFEKIEEDPDSLEKLNRKISEALPAKDLHIFKRVALDGVPYKKISEEIGLTIGVCQKRVQRTRQKLKKRLLEQRD</sequence>
<feature type="domain" description="RNA polymerase sigma factor 70 region 4 type 2" evidence="6">
    <location>
        <begin position="124"/>
        <end position="169"/>
    </location>
</feature>
<gene>
    <name evidence="7" type="ORF">H8S11_02155</name>
</gene>
<dbReference type="InterPro" id="IPR014284">
    <property type="entry name" value="RNA_pol_sigma-70_dom"/>
</dbReference>
<dbReference type="Gene3D" id="1.10.1740.10">
    <property type="match status" value="1"/>
</dbReference>
<comment type="similarity">
    <text evidence="1">Belongs to the sigma-70 factor family. ECF subfamily.</text>
</comment>
<reference evidence="7" key="1">
    <citation type="submission" date="2020-08" db="EMBL/GenBank/DDBJ databases">
        <title>Genome public.</title>
        <authorList>
            <person name="Liu C."/>
            <person name="Sun Q."/>
        </authorList>
    </citation>
    <scope>NUCLEOTIDE SEQUENCE</scope>
    <source>
        <strain evidence="7">NSJ-23</strain>
    </source>
</reference>
<dbReference type="InterPro" id="IPR039425">
    <property type="entry name" value="RNA_pol_sigma-70-like"/>
</dbReference>
<keyword evidence="3" id="KW-0731">Sigma factor</keyword>
<comment type="caution">
    <text evidence="7">The sequence shown here is derived from an EMBL/GenBank/DDBJ whole genome shotgun (WGS) entry which is preliminary data.</text>
</comment>
<evidence type="ECO:0000256" key="4">
    <source>
        <dbReference type="ARBA" id="ARBA00023163"/>
    </source>
</evidence>
<dbReference type="SUPFAM" id="SSF88659">
    <property type="entry name" value="Sigma3 and sigma4 domains of RNA polymerase sigma factors"/>
    <property type="match status" value="1"/>
</dbReference>
<dbReference type="InterPro" id="IPR007627">
    <property type="entry name" value="RNA_pol_sigma70_r2"/>
</dbReference>
<dbReference type="RefSeq" id="WP_186852021.1">
    <property type="nucleotide sequence ID" value="NZ_JACOPO010000001.1"/>
</dbReference>
<evidence type="ECO:0000256" key="3">
    <source>
        <dbReference type="ARBA" id="ARBA00023082"/>
    </source>
</evidence>
<feature type="domain" description="RNA polymerase sigma-70 region 2" evidence="5">
    <location>
        <begin position="17"/>
        <end position="83"/>
    </location>
</feature>
<dbReference type="Pfam" id="PF04542">
    <property type="entry name" value="Sigma70_r2"/>
    <property type="match status" value="1"/>
</dbReference>
<keyword evidence="8" id="KW-1185">Reference proteome</keyword>
<accession>A0A8J6M7J7</accession>
<proteinExistence type="inferred from homology"/>
<evidence type="ECO:0000259" key="5">
    <source>
        <dbReference type="Pfam" id="PF04542"/>
    </source>
</evidence>
<evidence type="ECO:0000256" key="1">
    <source>
        <dbReference type="ARBA" id="ARBA00010641"/>
    </source>
</evidence>
<protein>
    <submittedName>
        <fullName evidence="7">RNA polymerase sigma factor</fullName>
    </submittedName>
</protein>
<dbReference type="Gene3D" id="1.10.10.10">
    <property type="entry name" value="Winged helix-like DNA-binding domain superfamily/Winged helix DNA-binding domain"/>
    <property type="match status" value="1"/>
</dbReference>
<dbReference type="GO" id="GO:0003677">
    <property type="term" value="F:DNA binding"/>
    <property type="evidence" value="ECO:0007669"/>
    <property type="project" value="InterPro"/>
</dbReference>
<dbReference type="SUPFAM" id="SSF88946">
    <property type="entry name" value="Sigma2 domain of RNA polymerase sigma factors"/>
    <property type="match status" value="1"/>
</dbReference>
<name>A0A8J6M7J7_9FIRM</name>
<evidence type="ECO:0000313" key="7">
    <source>
        <dbReference type="EMBL" id="MBC5721627.1"/>
    </source>
</evidence>
<dbReference type="Proteomes" id="UP000628736">
    <property type="component" value="Unassembled WGS sequence"/>
</dbReference>
<dbReference type="InterPro" id="IPR013325">
    <property type="entry name" value="RNA_pol_sigma_r2"/>
</dbReference>
<dbReference type="InterPro" id="IPR036388">
    <property type="entry name" value="WH-like_DNA-bd_sf"/>
</dbReference>
<evidence type="ECO:0000313" key="8">
    <source>
        <dbReference type="Proteomes" id="UP000628736"/>
    </source>
</evidence>
<evidence type="ECO:0000259" key="6">
    <source>
        <dbReference type="Pfam" id="PF08281"/>
    </source>
</evidence>
<keyword evidence="4" id="KW-0804">Transcription</keyword>
<dbReference type="GO" id="GO:0016987">
    <property type="term" value="F:sigma factor activity"/>
    <property type="evidence" value="ECO:0007669"/>
    <property type="project" value="UniProtKB-KW"/>
</dbReference>